<feature type="domain" description="Lon proteolytic" evidence="16">
    <location>
        <begin position="618"/>
        <end position="799"/>
    </location>
</feature>
<evidence type="ECO:0000256" key="13">
    <source>
        <dbReference type="PIRSR" id="PIRSR001174-2"/>
    </source>
</evidence>
<comment type="similarity">
    <text evidence="10 11 14 15">Belongs to the peptidase S16 family.</text>
</comment>
<keyword evidence="2 10" id="KW-0963">Cytoplasm</keyword>
<dbReference type="GO" id="GO:0004252">
    <property type="term" value="F:serine-type endopeptidase activity"/>
    <property type="evidence" value="ECO:0007669"/>
    <property type="project" value="UniProtKB-UniRule"/>
</dbReference>
<accession>A0A7S7NJV4</accession>
<dbReference type="InterPro" id="IPR027543">
    <property type="entry name" value="Lon_bac"/>
</dbReference>
<dbReference type="RefSeq" id="WP_194446602.1">
    <property type="nucleotide sequence ID" value="NZ_CP063849.1"/>
</dbReference>
<evidence type="ECO:0000259" key="16">
    <source>
        <dbReference type="PROSITE" id="PS51786"/>
    </source>
</evidence>
<proteinExistence type="evidence at transcript level"/>
<evidence type="ECO:0000256" key="12">
    <source>
        <dbReference type="PIRSR" id="PIRSR001174-1"/>
    </source>
</evidence>
<dbReference type="GO" id="GO:0004176">
    <property type="term" value="F:ATP-dependent peptidase activity"/>
    <property type="evidence" value="ECO:0007669"/>
    <property type="project" value="UniProtKB-UniRule"/>
</dbReference>
<comment type="catalytic activity">
    <reaction evidence="9 10 11 14">
        <text>Hydrolysis of proteins in presence of ATP.</text>
        <dbReference type="EC" id="3.4.21.53"/>
    </reaction>
</comment>
<comment type="function">
    <text evidence="10">ATP-dependent serine protease that mediates the selective degradation of mutant and abnormal proteins as well as certain short-lived regulatory proteins. Required for cellular homeostasis and for survival from DNA damage and developmental changes induced by stress. Degrades polypeptides processively to yield small peptide fragments that are 5 to 10 amino acids long. Binds to DNA in a double-stranded, site-specific manner.</text>
</comment>
<evidence type="ECO:0000256" key="9">
    <source>
        <dbReference type="ARBA" id="ARBA00050665"/>
    </source>
</evidence>
<dbReference type="InterPro" id="IPR027065">
    <property type="entry name" value="Lon_Prtase"/>
</dbReference>
<dbReference type="AlphaFoldDB" id="A0A7S7NJV4"/>
<dbReference type="GO" id="GO:0043565">
    <property type="term" value="F:sequence-specific DNA binding"/>
    <property type="evidence" value="ECO:0007669"/>
    <property type="project" value="UniProtKB-UniRule"/>
</dbReference>
<dbReference type="FunFam" id="1.20.5.5270:FF:000002">
    <property type="entry name" value="Lon protease homolog"/>
    <property type="match status" value="1"/>
</dbReference>
<dbReference type="InterPro" id="IPR014721">
    <property type="entry name" value="Ribsml_uS5_D2-typ_fold_subgr"/>
</dbReference>
<keyword evidence="3 10" id="KW-0645">Protease</keyword>
<evidence type="ECO:0000256" key="5">
    <source>
        <dbReference type="ARBA" id="ARBA00022801"/>
    </source>
</evidence>
<keyword evidence="4 10" id="KW-0547">Nucleotide-binding</keyword>
<evidence type="ECO:0000256" key="10">
    <source>
        <dbReference type="HAMAP-Rule" id="MF_01973"/>
    </source>
</evidence>
<dbReference type="Gene3D" id="1.10.8.60">
    <property type="match status" value="1"/>
</dbReference>
<dbReference type="InterPro" id="IPR004815">
    <property type="entry name" value="Lon_bac/euk-typ"/>
</dbReference>
<dbReference type="GO" id="GO:0005737">
    <property type="term" value="C:cytoplasm"/>
    <property type="evidence" value="ECO:0007669"/>
    <property type="project" value="UniProtKB-SubCell"/>
</dbReference>
<evidence type="ECO:0000313" key="19">
    <source>
        <dbReference type="Proteomes" id="UP000593892"/>
    </source>
</evidence>
<dbReference type="Gene3D" id="2.30.130.40">
    <property type="entry name" value="LON domain-like"/>
    <property type="match status" value="1"/>
</dbReference>
<dbReference type="SMART" id="SM00464">
    <property type="entry name" value="LON"/>
    <property type="match status" value="1"/>
</dbReference>
<evidence type="ECO:0000256" key="3">
    <source>
        <dbReference type="ARBA" id="ARBA00022670"/>
    </source>
</evidence>
<feature type="domain" description="Lon N-terminal" evidence="17">
    <location>
        <begin position="13"/>
        <end position="206"/>
    </location>
</feature>
<dbReference type="GO" id="GO:0006515">
    <property type="term" value="P:protein quality control for misfolded or incompletely synthesized proteins"/>
    <property type="evidence" value="ECO:0007669"/>
    <property type="project" value="UniProtKB-UniRule"/>
</dbReference>
<dbReference type="PRINTS" id="PR00830">
    <property type="entry name" value="ENDOLAPTASE"/>
</dbReference>
<evidence type="ECO:0000256" key="8">
    <source>
        <dbReference type="ARBA" id="ARBA00023016"/>
    </source>
</evidence>
<keyword evidence="19" id="KW-1185">Reference proteome</keyword>
<dbReference type="GO" id="GO:0016887">
    <property type="term" value="F:ATP hydrolysis activity"/>
    <property type="evidence" value="ECO:0007669"/>
    <property type="project" value="UniProtKB-UniRule"/>
</dbReference>
<dbReference type="Proteomes" id="UP000593892">
    <property type="component" value="Chromosome"/>
</dbReference>
<evidence type="ECO:0000256" key="4">
    <source>
        <dbReference type="ARBA" id="ARBA00022741"/>
    </source>
</evidence>
<name>A0A7S7NJV4_PALFE</name>
<evidence type="ECO:0000256" key="2">
    <source>
        <dbReference type="ARBA" id="ARBA00022490"/>
    </source>
</evidence>
<evidence type="ECO:0000256" key="7">
    <source>
        <dbReference type="ARBA" id="ARBA00022840"/>
    </source>
</evidence>
<comment type="subunit">
    <text evidence="10 11">Homohexamer. Organized in a ring with a central cavity.</text>
</comment>
<dbReference type="FunFam" id="3.40.50.300:FF:000021">
    <property type="entry name" value="Lon protease homolog"/>
    <property type="match status" value="1"/>
</dbReference>
<dbReference type="EC" id="3.4.21.53" evidence="10 11"/>
<dbReference type="InterPro" id="IPR003593">
    <property type="entry name" value="AAA+_ATPase"/>
</dbReference>
<keyword evidence="8 10" id="KW-0346">Stress response</keyword>
<dbReference type="SMART" id="SM00382">
    <property type="entry name" value="AAA"/>
    <property type="match status" value="1"/>
</dbReference>
<dbReference type="Pfam" id="PF05362">
    <property type="entry name" value="Lon_C"/>
    <property type="match status" value="1"/>
</dbReference>
<dbReference type="Gene3D" id="3.30.230.10">
    <property type="match status" value="1"/>
</dbReference>
<keyword evidence="5 10" id="KW-0378">Hydrolase</keyword>
<evidence type="ECO:0000313" key="18">
    <source>
        <dbReference type="EMBL" id="QOY84932.1"/>
    </source>
</evidence>
<dbReference type="InterPro" id="IPR003111">
    <property type="entry name" value="Lon_prtase_N"/>
</dbReference>
<dbReference type="HAMAP" id="MF_01973">
    <property type="entry name" value="lon_bact"/>
    <property type="match status" value="1"/>
</dbReference>
<dbReference type="EMBL" id="CP063849">
    <property type="protein sequence ID" value="QOY84932.1"/>
    <property type="molecule type" value="Genomic_DNA"/>
</dbReference>
<dbReference type="Gene3D" id="3.40.50.300">
    <property type="entry name" value="P-loop containing nucleotide triphosphate hydrolases"/>
    <property type="match status" value="1"/>
</dbReference>
<keyword evidence="6 10" id="KW-0720">Serine protease</keyword>
<gene>
    <name evidence="10 18" type="primary">lon</name>
    <name evidence="18" type="ORF">IRI77_18925</name>
</gene>
<reference evidence="18 19" key="1">
    <citation type="submission" date="2020-10" db="EMBL/GenBank/DDBJ databases">
        <title>Complete genome sequence of Paludibaculum fermentans P105T, a facultatively anaerobic acidobacterium capable of dissimilatory Fe(III) reduction.</title>
        <authorList>
            <person name="Dedysh S.N."/>
            <person name="Beletsky A.V."/>
            <person name="Kulichevskaya I.S."/>
            <person name="Mardanov A.V."/>
            <person name="Ravin N.V."/>
        </authorList>
    </citation>
    <scope>NUCLEOTIDE SEQUENCE [LARGE SCALE GENOMIC DNA]</scope>
    <source>
        <strain evidence="18 19">P105</strain>
    </source>
</reference>
<dbReference type="InterPro" id="IPR008269">
    <property type="entry name" value="Lon_proteolytic"/>
</dbReference>
<dbReference type="PIRSF" id="PIRSF001174">
    <property type="entry name" value="Lon_proteas"/>
    <property type="match status" value="1"/>
</dbReference>
<dbReference type="InterPro" id="IPR020568">
    <property type="entry name" value="Ribosomal_Su5_D2-typ_SF"/>
</dbReference>
<feature type="active site" evidence="10 12">
    <location>
        <position position="705"/>
    </location>
</feature>
<evidence type="ECO:0000256" key="15">
    <source>
        <dbReference type="RuleBase" id="RU000591"/>
    </source>
</evidence>
<evidence type="ECO:0000256" key="1">
    <source>
        <dbReference type="ARBA" id="ARBA00004496"/>
    </source>
</evidence>
<dbReference type="InterPro" id="IPR054594">
    <property type="entry name" value="Lon_lid"/>
</dbReference>
<dbReference type="Gene3D" id="1.20.58.1480">
    <property type="match status" value="1"/>
</dbReference>
<comment type="subcellular location">
    <subcellularLocation>
        <location evidence="1 10 11">Cytoplasm</location>
    </subcellularLocation>
</comment>
<comment type="induction">
    <text evidence="10">By heat shock.</text>
</comment>
<organism evidence="18 19">
    <name type="scientific">Paludibaculum fermentans</name>
    <dbReference type="NCBI Taxonomy" id="1473598"/>
    <lineage>
        <taxon>Bacteria</taxon>
        <taxon>Pseudomonadati</taxon>
        <taxon>Acidobacteriota</taxon>
        <taxon>Terriglobia</taxon>
        <taxon>Bryobacterales</taxon>
        <taxon>Bryobacteraceae</taxon>
        <taxon>Paludibaculum</taxon>
    </lineage>
</organism>
<dbReference type="InterPro" id="IPR027417">
    <property type="entry name" value="P-loop_NTPase"/>
</dbReference>
<dbReference type="CDD" id="cd19500">
    <property type="entry name" value="RecA-like_Lon"/>
    <property type="match status" value="1"/>
</dbReference>
<evidence type="ECO:0000256" key="14">
    <source>
        <dbReference type="PROSITE-ProRule" id="PRU01122"/>
    </source>
</evidence>
<dbReference type="PROSITE" id="PS51786">
    <property type="entry name" value="LON_PROTEOLYTIC"/>
    <property type="match status" value="1"/>
</dbReference>
<evidence type="ECO:0000256" key="11">
    <source>
        <dbReference type="PIRNR" id="PIRNR001174"/>
    </source>
</evidence>
<evidence type="ECO:0000256" key="6">
    <source>
        <dbReference type="ARBA" id="ARBA00022825"/>
    </source>
</evidence>
<protein>
    <recommendedName>
        <fullName evidence="10 11">Lon protease</fullName>
        <ecNumber evidence="10 11">3.4.21.53</ecNumber>
    </recommendedName>
    <alternativeName>
        <fullName evidence="10">ATP-dependent protease La</fullName>
    </alternativeName>
</protein>
<dbReference type="InterPro" id="IPR015947">
    <property type="entry name" value="PUA-like_sf"/>
</dbReference>
<evidence type="ECO:0000259" key="17">
    <source>
        <dbReference type="PROSITE" id="PS51787"/>
    </source>
</evidence>
<dbReference type="GO" id="GO:0034605">
    <property type="term" value="P:cellular response to heat"/>
    <property type="evidence" value="ECO:0007669"/>
    <property type="project" value="UniProtKB-UniRule"/>
</dbReference>
<dbReference type="Gene3D" id="1.20.5.5270">
    <property type="match status" value="1"/>
</dbReference>
<dbReference type="InterPro" id="IPR046336">
    <property type="entry name" value="Lon_prtase_N_sf"/>
</dbReference>
<dbReference type="GO" id="GO:0005524">
    <property type="term" value="F:ATP binding"/>
    <property type="evidence" value="ECO:0007669"/>
    <property type="project" value="UniProtKB-UniRule"/>
</dbReference>
<dbReference type="NCBIfam" id="TIGR00763">
    <property type="entry name" value="lon"/>
    <property type="match status" value="1"/>
</dbReference>
<dbReference type="PROSITE" id="PS01046">
    <property type="entry name" value="LON_SER"/>
    <property type="match status" value="1"/>
</dbReference>
<dbReference type="InterPro" id="IPR003959">
    <property type="entry name" value="ATPase_AAA_core"/>
</dbReference>
<keyword evidence="7 10" id="KW-0067">ATP-binding</keyword>
<feature type="binding site" evidence="10 13">
    <location>
        <begin position="356"/>
        <end position="363"/>
    </location>
    <ligand>
        <name>ATP</name>
        <dbReference type="ChEBI" id="CHEBI:30616"/>
    </ligand>
</feature>
<dbReference type="PROSITE" id="PS51787">
    <property type="entry name" value="LON_N"/>
    <property type="match status" value="1"/>
</dbReference>
<feature type="active site" evidence="10 12">
    <location>
        <position position="748"/>
    </location>
</feature>
<sequence>MSTAKEKSDNRRYPMMPIRDVVIFPHMMTPFVVGRESSVRALEDALAGEKKIFLATQHDASVDEPRAEDIYQVGTVANIVQSVRMPDGNIKVLVEGVERAKILAVIEEEGFFRATVRSFPAKVEPGPVLEALTARVTSLFEQYVKLSQNVNYETMIAAIRVDDPGKLADTVGANLQLTIEEKQELLEIFDPLDRLTRVADMLDIEIEKLNVDRTIQGRVKRQMEKAQKEYYLNEKIKAIQKELGRGEKSEFDELRKKIESAGMTGDAKEKAMAELRRLEQMPPMSAESTVSRNYLDWMLAVPWKKKSKEIRDLRFAEDVLNSDHYGLEKIKERILEFLAVRRLVKNPKGSILCFVGPPGVGKTSLGMSVAKATGRNFVRLSLGGVRDEAEVRGHRRTYIGALPGQILQMMKKAGTRNPVFMLDEIDKMSTDFRGDPSAALLEVLDPEQNFMFQDHYLDVEYDLSEVFFIATANVMHTIPPALQDRMEVIRLSGYTEIEKMEIARRFLVPKQMKATGMEADNVAFDDSGLLALVQGYTREAGVRNLEREIGNVCRKIARQIVVAQSAAEAKAEAEGGPKASSEAVMAPTSVYPKVEVDAAKVGELLGPARYRDLTTEKKPEVGIATGLAWTEVGGQVLTTEASIMEGRGRLMITGKLGDVMQESAQAAMSFVRSRASMLGLPRDFYRHLDIHIHVPEGAIPKDGPSAGITIATTVASALTKFPVRGDVAMTGEITLRGRVLPIGGVKEKLMAAHRHGIFEALLPRDNEKDLADVPENIRKEMKIHLVEWMDEVLRIALAGDLDSLASQTPVHPLEVVPELPAEENRAH</sequence>
<dbReference type="KEGG" id="pfer:IRI77_18925"/>
<dbReference type="Pfam" id="PF22667">
    <property type="entry name" value="Lon_lid"/>
    <property type="match status" value="1"/>
</dbReference>
<dbReference type="InterPro" id="IPR008268">
    <property type="entry name" value="Peptidase_S16_AS"/>
</dbReference>
<dbReference type="SUPFAM" id="SSF88697">
    <property type="entry name" value="PUA domain-like"/>
    <property type="match status" value="1"/>
</dbReference>
<dbReference type="Pfam" id="PF00004">
    <property type="entry name" value="AAA"/>
    <property type="match status" value="1"/>
</dbReference>
<dbReference type="PANTHER" id="PTHR10046">
    <property type="entry name" value="ATP DEPENDENT LON PROTEASE FAMILY MEMBER"/>
    <property type="match status" value="1"/>
</dbReference>
<dbReference type="Pfam" id="PF02190">
    <property type="entry name" value="LON_substr_bdg"/>
    <property type="match status" value="1"/>
</dbReference>
<dbReference type="SUPFAM" id="SSF52540">
    <property type="entry name" value="P-loop containing nucleoside triphosphate hydrolases"/>
    <property type="match status" value="1"/>
</dbReference>
<dbReference type="SUPFAM" id="SSF54211">
    <property type="entry name" value="Ribosomal protein S5 domain 2-like"/>
    <property type="match status" value="1"/>
</dbReference>